<reference evidence="6 10" key="3">
    <citation type="journal article" date="2019" name="Environ. Microbiol.">
        <title>An active ?-lactamase is a part of an orchestrated cell wall stress resistance network of Bacillus subtilis and related rhizosphere species.</title>
        <authorList>
            <person name="Bucher T."/>
            <person name="Keren-Paz A."/>
            <person name="Hausser J."/>
            <person name="Olender T."/>
            <person name="Cytryn E."/>
            <person name="Kolodkin-Gal I."/>
        </authorList>
    </citation>
    <scope>NUCLEOTIDE SEQUENCE [LARGE SCALE GENOMIC DNA]</scope>
    <source>
        <strain evidence="6 10">I4</strain>
    </source>
</reference>
<dbReference type="eggNOG" id="ENOG5032YUY">
    <property type="taxonomic scope" value="Bacteria"/>
</dbReference>
<keyword evidence="8" id="KW-1185">Reference proteome</keyword>
<comment type="caution">
    <text evidence="7">The sequence shown here is derived from an EMBL/GenBank/DDBJ whole genome shotgun (WGS) entry which is preliminary data.</text>
</comment>
<evidence type="ECO:0000313" key="8">
    <source>
        <dbReference type="Proteomes" id="UP000064189"/>
    </source>
</evidence>
<dbReference type="Pfam" id="PF14169">
    <property type="entry name" value="YdjO"/>
    <property type="match status" value="1"/>
</dbReference>
<dbReference type="Proteomes" id="UP001178277">
    <property type="component" value="Unassembled WGS sequence"/>
</dbReference>
<evidence type="ECO:0000313" key="10">
    <source>
        <dbReference type="Proteomes" id="UP000309170"/>
    </source>
</evidence>
<dbReference type="InterPro" id="IPR025916">
    <property type="entry name" value="YdjO"/>
</dbReference>
<dbReference type="EMBL" id="FTMX01000005">
    <property type="protein sequence ID" value="SIR78310.1"/>
    <property type="molecule type" value="Genomic_DNA"/>
</dbReference>
<dbReference type="Proteomes" id="UP000309170">
    <property type="component" value="Unassembled WGS sequence"/>
</dbReference>
<gene>
    <name evidence="2" type="ORF">AS888_12165</name>
    <name evidence="6" type="ORF">FC678_05615</name>
    <name evidence="7" type="ORF">FQP34_02380</name>
    <name evidence="4" type="ORF">Q8G35_12270</name>
    <name evidence="3" type="ORF">QUF89_14455</name>
    <name evidence="5" type="ORF">SAMN05878482_105488</name>
    <name evidence="1" type="ORF">SRABI133_04097</name>
</gene>
<reference evidence="2 8" key="1">
    <citation type="submission" date="2015-11" db="EMBL/GenBank/DDBJ databases">
        <title>Genome Sequence of Bacillus simplex strain VanAntwerpen2.</title>
        <authorList>
            <person name="Couger M.B."/>
        </authorList>
    </citation>
    <scope>NUCLEOTIDE SEQUENCE [LARGE SCALE GENOMIC DNA]</scope>
    <source>
        <strain evidence="2 8">VanAntwerpen02</strain>
    </source>
</reference>
<evidence type="ECO:0000313" key="3">
    <source>
        <dbReference type="EMBL" id="MDM5453378.1"/>
    </source>
</evidence>
<proteinExistence type="predicted"/>
<dbReference type="EMBL" id="CAKKMG010000081">
    <property type="protein sequence ID" value="CAH0286206.1"/>
    <property type="molecule type" value="Genomic_DNA"/>
</dbReference>
<evidence type="ECO:0000313" key="6">
    <source>
        <dbReference type="EMBL" id="TKH14090.1"/>
    </source>
</evidence>
<dbReference type="Proteomes" id="UP000185829">
    <property type="component" value="Unassembled WGS sequence"/>
</dbReference>
<organism evidence="7 11">
    <name type="scientific">Peribacillus simplex</name>
    <dbReference type="NCBI Taxonomy" id="1478"/>
    <lineage>
        <taxon>Bacteria</taxon>
        <taxon>Bacillati</taxon>
        <taxon>Bacillota</taxon>
        <taxon>Bacilli</taxon>
        <taxon>Bacillales</taxon>
        <taxon>Bacillaceae</taxon>
        <taxon>Peribacillus</taxon>
    </lineage>
</organism>
<evidence type="ECO:0000313" key="1">
    <source>
        <dbReference type="EMBL" id="CAH0286206.1"/>
    </source>
</evidence>
<dbReference type="GeneID" id="56475902"/>
<dbReference type="AlphaFoldDB" id="A0A098FFC4"/>
<reference evidence="5 9" key="2">
    <citation type="submission" date="2017-01" db="EMBL/GenBank/DDBJ databases">
        <authorList>
            <person name="Varghese N."/>
            <person name="Submissions S."/>
        </authorList>
    </citation>
    <scope>NUCLEOTIDE SEQUENCE [LARGE SCALE GENOMIC DNA]</scope>
    <source>
        <strain evidence="5 9">RUG2-6</strain>
    </source>
</reference>
<reference evidence="1" key="5">
    <citation type="submission" date="2021-11" db="EMBL/GenBank/DDBJ databases">
        <authorList>
            <person name="Bulgarelli D."/>
        </authorList>
    </citation>
    <scope>NUCLEOTIDE SEQUENCE</scope>
    <source>
        <strain evidence="1">Bi133</strain>
    </source>
</reference>
<dbReference type="PATRIC" id="fig|1478.10.peg.3185"/>
<dbReference type="Proteomes" id="UP000789326">
    <property type="component" value="Unassembled WGS sequence"/>
</dbReference>
<evidence type="ECO:0000313" key="4">
    <source>
        <dbReference type="EMBL" id="MDP1419186.1"/>
    </source>
</evidence>
<sequence length="64" mass="7582">MYRRNNTEEIIPEETKVWECTSEDCKGWIRDNFTSNDEHVCPLCSSEMKPGTRMLQAINNPRNY</sequence>
<dbReference type="RefSeq" id="WP_034307294.1">
    <property type="nucleotide sequence ID" value="NZ_CABIYS010000003.1"/>
</dbReference>
<dbReference type="Proteomes" id="UP000064189">
    <property type="component" value="Unassembled WGS sequence"/>
</dbReference>
<dbReference type="EMBL" id="LNNH01000003">
    <property type="protein sequence ID" value="KWW22576.1"/>
    <property type="molecule type" value="Genomic_DNA"/>
</dbReference>
<dbReference type="Proteomes" id="UP000317770">
    <property type="component" value="Unassembled WGS sequence"/>
</dbReference>
<dbReference type="Proteomes" id="UP001234602">
    <property type="component" value="Unassembled WGS sequence"/>
</dbReference>
<evidence type="ECO:0000313" key="5">
    <source>
        <dbReference type="EMBL" id="SIR78310.1"/>
    </source>
</evidence>
<evidence type="ECO:0000313" key="11">
    <source>
        <dbReference type="Proteomes" id="UP000317770"/>
    </source>
</evidence>
<dbReference type="EMBL" id="JAUUTP010000011">
    <property type="protein sequence ID" value="MDP1419186.1"/>
    <property type="molecule type" value="Genomic_DNA"/>
</dbReference>
<reference evidence="3" key="6">
    <citation type="submission" date="2023-06" db="EMBL/GenBank/DDBJ databases">
        <title>Comparative genomics of Bacillaceae isolates and their secondary metabolite potential.</title>
        <authorList>
            <person name="Song L."/>
            <person name="Nielsen L.J."/>
            <person name="Mohite O."/>
            <person name="Xu X."/>
            <person name="Weber T."/>
            <person name="Kovacs A.T."/>
        </authorList>
    </citation>
    <scope>NUCLEOTIDE SEQUENCE</scope>
    <source>
        <strain evidence="3">D8_B_37</strain>
    </source>
</reference>
<evidence type="ECO:0000313" key="7">
    <source>
        <dbReference type="EMBL" id="TVX84085.1"/>
    </source>
</evidence>
<name>A0A098FFC4_9BACI</name>
<reference evidence="4" key="7">
    <citation type="submission" date="2023-07" db="EMBL/GenBank/DDBJ databases">
        <title>Murine gut Bacillus species.</title>
        <authorList>
            <person name="Gutman E."/>
            <person name="Hashuel R."/>
            <person name="Litvak Y."/>
        </authorList>
    </citation>
    <scope>NUCLEOTIDE SEQUENCE</scope>
    <source>
        <strain evidence="4">RU283</strain>
    </source>
</reference>
<evidence type="ECO:0000313" key="9">
    <source>
        <dbReference type="Proteomes" id="UP000185829"/>
    </source>
</evidence>
<dbReference type="EMBL" id="SZNT01000060">
    <property type="protein sequence ID" value="TKH14090.1"/>
    <property type="molecule type" value="Genomic_DNA"/>
</dbReference>
<evidence type="ECO:0000313" key="2">
    <source>
        <dbReference type="EMBL" id="KWW22576.1"/>
    </source>
</evidence>
<dbReference type="OrthoDB" id="1955171at2"/>
<reference evidence="7 11" key="4">
    <citation type="submission" date="2019-07" db="EMBL/GenBank/DDBJ databases">
        <title>Genome assembly of Bacillus simplex strain GGC-P6A.</title>
        <authorList>
            <person name="Jennings M.E."/>
            <person name="Barton H.A."/>
        </authorList>
    </citation>
    <scope>NUCLEOTIDE SEQUENCE [LARGE SCALE GENOMIC DNA]</scope>
    <source>
        <strain evidence="7 11">GGC-P6A</strain>
    </source>
</reference>
<accession>A0A098FFC4</accession>
<protein>
    <submittedName>
        <fullName evidence="5">Cold-inducible protein YdjO</fullName>
    </submittedName>
    <submittedName>
        <fullName evidence="7">Cold-shock protein</fullName>
    </submittedName>
</protein>
<dbReference type="KEGG" id="bsj:UP17_13580"/>
<dbReference type="STRING" id="1478.UP17_13580"/>
<dbReference type="EMBL" id="VNKI01000001">
    <property type="protein sequence ID" value="TVX84085.1"/>
    <property type="molecule type" value="Genomic_DNA"/>
</dbReference>
<dbReference type="EMBL" id="JAUCEY010000008">
    <property type="protein sequence ID" value="MDM5453378.1"/>
    <property type="molecule type" value="Genomic_DNA"/>
</dbReference>